<proteinExistence type="inferred from homology"/>
<dbReference type="InterPro" id="IPR031107">
    <property type="entry name" value="Small_HSP"/>
</dbReference>
<evidence type="ECO:0000256" key="1">
    <source>
        <dbReference type="PROSITE-ProRule" id="PRU00285"/>
    </source>
</evidence>
<evidence type="ECO:0000256" key="2">
    <source>
        <dbReference type="RuleBase" id="RU003616"/>
    </source>
</evidence>
<evidence type="ECO:0000313" key="4">
    <source>
        <dbReference type="EMBL" id="QZP36364.1"/>
    </source>
</evidence>
<dbReference type="RefSeq" id="WP_222606187.1">
    <property type="nucleotide sequence ID" value="NZ_CP081958.1"/>
</dbReference>
<dbReference type="Pfam" id="PF00011">
    <property type="entry name" value="HSP20"/>
    <property type="match status" value="1"/>
</dbReference>
<dbReference type="PROSITE" id="PS01031">
    <property type="entry name" value="SHSP"/>
    <property type="match status" value="1"/>
</dbReference>
<keyword evidence="5" id="KW-1185">Reference proteome</keyword>
<dbReference type="Proteomes" id="UP000826254">
    <property type="component" value="Chromosome"/>
</dbReference>
<dbReference type="Gene3D" id="2.60.40.790">
    <property type="match status" value="1"/>
</dbReference>
<evidence type="ECO:0000313" key="5">
    <source>
        <dbReference type="Proteomes" id="UP000826254"/>
    </source>
</evidence>
<dbReference type="CDD" id="cd06464">
    <property type="entry name" value="ACD_sHsps-like"/>
    <property type="match status" value="1"/>
</dbReference>
<feature type="domain" description="SHSP" evidence="3">
    <location>
        <begin position="23"/>
        <end position="126"/>
    </location>
</feature>
<sequence>MALPSSTASSWMQNLDLPSRVLGEGGFGGTDYELYEEDDEFVLTIDMPGFDREEIDLTWEEGVLNVAAEHTDEERGRKKTYHRRFRFPREVDEDEIGARYENGVLEVTLPAVVGAKPTGTPIPIEG</sequence>
<accession>A0A8T8W9A6</accession>
<dbReference type="EMBL" id="CP081958">
    <property type="protein sequence ID" value="QZP36364.1"/>
    <property type="molecule type" value="Genomic_DNA"/>
</dbReference>
<dbReference type="SUPFAM" id="SSF49764">
    <property type="entry name" value="HSP20-like chaperones"/>
    <property type="match status" value="1"/>
</dbReference>
<dbReference type="AlphaFoldDB" id="A0A8T8W9A6"/>
<dbReference type="InterPro" id="IPR008978">
    <property type="entry name" value="HSP20-like_chaperone"/>
</dbReference>
<dbReference type="InterPro" id="IPR002068">
    <property type="entry name" value="A-crystallin/Hsp20_dom"/>
</dbReference>
<name>A0A8T8W9A6_9EURY</name>
<reference evidence="4 5" key="1">
    <citation type="journal article" date="2021" name="Int. J. Syst. Evol. Microbiol.">
        <title>Halobaculum halophilum sp. nov. and Halobaculum salinum sp. nov., isolated from salt lake and saline soil.</title>
        <authorList>
            <person name="Cui H.L."/>
            <person name="Shi X.W."/>
            <person name="Yin X.M."/>
            <person name="Yang X.Y."/>
            <person name="Hou J."/>
            <person name="Zhu L."/>
        </authorList>
    </citation>
    <scope>NUCLEOTIDE SEQUENCE [LARGE SCALE GENOMIC DNA]</scope>
    <source>
        <strain evidence="4 5">NBRC 109044</strain>
    </source>
</reference>
<evidence type="ECO:0000259" key="3">
    <source>
        <dbReference type="PROSITE" id="PS01031"/>
    </source>
</evidence>
<organism evidence="4 5">
    <name type="scientific">Halobaculum magnesiiphilum</name>
    <dbReference type="NCBI Taxonomy" id="1017351"/>
    <lineage>
        <taxon>Archaea</taxon>
        <taxon>Methanobacteriati</taxon>
        <taxon>Methanobacteriota</taxon>
        <taxon>Stenosarchaea group</taxon>
        <taxon>Halobacteria</taxon>
        <taxon>Halobacteriales</taxon>
        <taxon>Haloferacaceae</taxon>
        <taxon>Halobaculum</taxon>
    </lineage>
</organism>
<dbReference type="GeneID" id="67178163"/>
<protein>
    <submittedName>
        <fullName evidence="4">Hsp20/alpha crystallin family protein</fullName>
    </submittedName>
</protein>
<dbReference type="KEGG" id="hmp:K6T50_08435"/>
<comment type="similarity">
    <text evidence="1 2">Belongs to the small heat shock protein (HSP20) family.</text>
</comment>
<dbReference type="PANTHER" id="PTHR11527">
    <property type="entry name" value="HEAT-SHOCK PROTEIN 20 FAMILY MEMBER"/>
    <property type="match status" value="1"/>
</dbReference>
<gene>
    <name evidence="4" type="ORF">K6T50_08435</name>
</gene>